<evidence type="ECO:0000256" key="1">
    <source>
        <dbReference type="ARBA" id="ARBA00001933"/>
    </source>
</evidence>
<dbReference type="Gene3D" id="3.90.1150.10">
    <property type="entry name" value="Aspartate Aminotransferase, domain 1"/>
    <property type="match status" value="1"/>
</dbReference>
<feature type="domain" description="Aminotransferase class I/classII large" evidence="12">
    <location>
        <begin position="34"/>
        <end position="373"/>
    </location>
</feature>
<accession>A0A926WPF8</accession>
<dbReference type="InterPro" id="IPR015422">
    <property type="entry name" value="PyrdxlP-dep_Trfase_small"/>
</dbReference>
<keyword evidence="6 11" id="KW-0028">Amino-acid biosynthesis</keyword>
<dbReference type="GO" id="GO:0000105">
    <property type="term" value="P:L-histidine biosynthetic process"/>
    <property type="evidence" value="ECO:0007669"/>
    <property type="project" value="UniProtKB-UniRule"/>
</dbReference>
<dbReference type="Gene3D" id="3.40.640.10">
    <property type="entry name" value="Type I PLP-dependent aspartate aminotransferase-like (Major domain)"/>
    <property type="match status" value="1"/>
</dbReference>
<dbReference type="PANTHER" id="PTHR43643">
    <property type="entry name" value="HISTIDINOL-PHOSPHATE AMINOTRANSFERASE 2"/>
    <property type="match status" value="1"/>
</dbReference>
<name>A0A926WPF8_9NOST</name>
<keyword evidence="8 11" id="KW-0663">Pyridoxal phosphate</keyword>
<dbReference type="CDD" id="cd00609">
    <property type="entry name" value="AAT_like"/>
    <property type="match status" value="1"/>
</dbReference>
<dbReference type="Proteomes" id="UP000662185">
    <property type="component" value="Unassembled WGS sequence"/>
</dbReference>
<dbReference type="PANTHER" id="PTHR43643:SF6">
    <property type="entry name" value="HISTIDINOL-PHOSPHATE AMINOTRANSFERASE"/>
    <property type="match status" value="1"/>
</dbReference>
<comment type="similarity">
    <text evidence="3 11">Belongs to the class-II pyridoxal-phosphate-dependent aminotransferase family. Histidinol-phosphate aminotransferase subfamily.</text>
</comment>
<sequence length="382" mass="41723">MLPFIRSDLAQFTAYKPHPSSGTAEPVCTLFDRLDTNESPYDLPPEIKEKLAWTFQQVIESNRYPDGGHETLKEAIAEYVNESANLSSSGFTAANISVGNGSDELIRSLLIVTCLGGEGSILVANPTFSMYGILAQTLGIPVVSVGRNESNFEIDLKAAQSAIEQTSNPPIRVVFVVHPNSPTANCLTAAELAWLKSLPEEILVVIDEAYFEFSQTTLVGELPQHPNWVVLRTFSKAFRLAAMRVGYCVGNADAIAILEKVRLPYNLPSFSLAAALVALQNRQLLLSSIPQTLSERSKLISALSPHPALEITASDTNFIYLRLQPNTYQPVDAALKSLNQKLRNEGTLVRLLPGGLRITVGTPEENTRTLTRLQAALANLEY</sequence>
<evidence type="ECO:0000313" key="14">
    <source>
        <dbReference type="Proteomes" id="UP000662185"/>
    </source>
</evidence>
<keyword evidence="14" id="KW-1185">Reference proteome</keyword>
<dbReference type="GO" id="GO:0030170">
    <property type="term" value="F:pyridoxal phosphate binding"/>
    <property type="evidence" value="ECO:0007669"/>
    <property type="project" value="InterPro"/>
</dbReference>
<organism evidence="13 14">
    <name type="scientific">Anabaena sphaerica FACHB-251</name>
    <dbReference type="NCBI Taxonomy" id="2692883"/>
    <lineage>
        <taxon>Bacteria</taxon>
        <taxon>Bacillati</taxon>
        <taxon>Cyanobacteriota</taxon>
        <taxon>Cyanophyceae</taxon>
        <taxon>Nostocales</taxon>
        <taxon>Nostocaceae</taxon>
        <taxon>Anabaena</taxon>
    </lineage>
</organism>
<evidence type="ECO:0000256" key="9">
    <source>
        <dbReference type="ARBA" id="ARBA00023102"/>
    </source>
</evidence>
<evidence type="ECO:0000256" key="3">
    <source>
        <dbReference type="ARBA" id="ARBA00007970"/>
    </source>
</evidence>
<dbReference type="HAMAP" id="MF_01023">
    <property type="entry name" value="HisC_aminotrans_2"/>
    <property type="match status" value="1"/>
</dbReference>
<evidence type="ECO:0000256" key="7">
    <source>
        <dbReference type="ARBA" id="ARBA00022679"/>
    </source>
</evidence>
<dbReference type="NCBIfam" id="NF002726">
    <property type="entry name" value="PRK02610.1"/>
    <property type="match status" value="1"/>
</dbReference>
<dbReference type="InterPro" id="IPR015424">
    <property type="entry name" value="PyrdxlP-dep_Trfase"/>
</dbReference>
<evidence type="ECO:0000256" key="6">
    <source>
        <dbReference type="ARBA" id="ARBA00022605"/>
    </source>
</evidence>
<evidence type="ECO:0000256" key="5">
    <source>
        <dbReference type="ARBA" id="ARBA00022576"/>
    </source>
</evidence>
<reference evidence="14" key="1">
    <citation type="journal article" date="2020" name="ISME J.">
        <title>Comparative genomics reveals insights into cyanobacterial evolution and habitat adaptation.</title>
        <authorList>
            <person name="Chen M.Y."/>
            <person name="Teng W.K."/>
            <person name="Zhao L."/>
            <person name="Hu C.X."/>
            <person name="Zhou Y.K."/>
            <person name="Han B.P."/>
            <person name="Song L.R."/>
            <person name="Shu W.S."/>
        </authorList>
    </citation>
    <scope>NUCLEOTIDE SEQUENCE [LARGE SCALE GENOMIC DNA]</scope>
    <source>
        <strain evidence="14">FACHB-251</strain>
    </source>
</reference>
<keyword evidence="7 11" id="KW-0808">Transferase</keyword>
<comment type="caution">
    <text evidence="13">The sequence shown here is derived from an EMBL/GenBank/DDBJ whole genome shotgun (WGS) entry which is preliminary data.</text>
</comment>
<dbReference type="RefSeq" id="WP_190565011.1">
    <property type="nucleotide sequence ID" value="NZ_JACJQU010000035.1"/>
</dbReference>
<gene>
    <name evidence="11" type="primary">hisC</name>
    <name evidence="13" type="ORF">H6G06_26300</name>
</gene>
<comment type="cofactor">
    <cofactor evidence="1 11">
        <name>pyridoxal 5'-phosphate</name>
        <dbReference type="ChEBI" id="CHEBI:597326"/>
    </cofactor>
</comment>
<comment type="pathway">
    <text evidence="2 11">Amino-acid biosynthesis; L-histidine biosynthesis; L-histidine from 5-phospho-alpha-D-ribose 1-diphosphate: step 7/9.</text>
</comment>
<dbReference type="InterPro" id="IPR005861">
    <property type="entry name" value="HisP_aminotrans"/>
</dbReference>
<keyword evidence="9 11" id="KW-0368">Histidine biosynthesis</keyword>
<dbReference type="InterPro" id="IPR004839">
    <property type="entry name" value="Aminotransferase_I/II_large"/>
</dbReference>
<feature type="modified residue" description="N6-(pyridoxal phosphate)lysine" evidence="11">
    <location>
        <position position="236"/>
    </location>
</feature>
<dbReference type="SUPFAM" id="SSF53383">
    <property type="entry name" value="PLP-dependent transferases"/>
    <property type="match status" value="1"/>
</dbReference>
<dbReference type="AlphaFoldDB" id="A0A926WPF8"/>
<evidence type="ECO:0000256" key="4">
    <source>
        <dbReference type="ARBA" id="ARBA00011738"/>
    </source>
</evidence>
<dbReference type="EC" id="2.6.1.9" evidence="11"/>
<evidence type="ECO:0000256" key="2">
    <source>
        <dbReference type="ARBA" id="ARBA00005011"/>
    </source>
</evidence>
<dbReference type="Pfam" id="PF00155">
    <property type="entry name" value="Aminotran_1_2"/>
    <property type="match status" value="1"/>
</dbReference>
<evidence type="ECO:0000313" key="13">
    <source>
        <dbReference type="EMBL" id="MBD2296893.1"/>
    </source>
</evidence>
<dbReference type="InterPro" id="IPR050106">
    <property type="entry name" value="HistidinolP_aminotransfase"/>
</dbReference>
<dbReference type="EMBL" id="JACJQU010000035">
    <property type="protein sequence ID" value="MBD2296893.1"/>
    <property type="molecule type" value="Genomic_DNA"/>
</dbReference>
<evidence type="ECO:0000256" key="10">
    <source>
        <dbReference type="ARBA" id="ARBA00047481"/>
    </source>
</evidence>
<dbReference type="GO" id="GO:0004400">
    <property type="term" value="F:histidinol-phosphate transaminase activity"/>
    <property type="evidence" value="ECO:0007669"/>
    <property type="project" value="UniProtKB-UniRule"/>
</dbReference>
<comment type="catalytic activity">
    <reaction evidence="10 11">
        <text>L-histidinol phosphate + 2-oxoglutarate = 3-(imidazol-4-yl)-2-oxopropyl phosphate + L-glutamate</text>
        <dbReference type="Rhea" id="RHEA:23744"/>
        <dbReference type="ChEBI" id="CHEBI:16810"/>
        <dbReference type="ChEBI" id="CHEBI:29985"/>
        <dbReference type="ChEBI" id="CHEBI:57766"/>
        <dbReference type="ChEBI" id="CHEBI:57980"/>
        <dbReference type="EC" id="2.6.1.9"/>
    </reaction>
</comment>
<evidence type="ECO:0000256" key="11">
    <source>
        <dbReference type="HAMAP-Rule" id="MF_01023"/>
    </source>
</evidence>
<evidence type="ECO:0000259" key="12">
    <source>
        <dbReference type="Pfam" id="PF00155"/>
    </source>
</evidence>
<dbReference type="InterPro" id="IPR015421">
    <property type="entry name" value="PyrdxlP-dep_Trfase_major"/>
</dbReference>
<evidence type="ECO:0000256" key="8">
    <source>
        <dbReference type="ARBA" id="ARBA00022898"/>
    </source>
</evidence>
<proteinExistence type="inferred from homology"/>
<comment type="subunit">
    <text evidence="4 11">Homodimer.</text>
</comment>
<keyword evidence="5 11" id="KW-0032">Aminotransferase</keyword>
<protein>
    <recommendedName>
        <fullName evidence="11">Histidinol-phosphate aminotransferase</fullName>
        <ecNumber evidence="11">2.6.1.9</ecNumber>
    </recommendedName>
    <alternativeName>
        <fullName evidence="11">Imidazole acetol-phosphate transaminase</fullName>
    </alternativeName>
</protein>